<dbReference type="AlphaFoldDB" id="A0AAN6US21"/>
<comment type="caution">
    <text evidence="2">The sequence shown here is derived from an EMBL/GenBank/DDBJ whole genome shotgun (WGS) entry which is preliminary data.</text>
</comment>
<dbReference type="EMBL" id="MU853401">
    <property type="protein sequence ID" value="KAK4138177.1"/>
    <property type="molecule type" value="Genomic_DNA"/>
</dbReference>
<accession>A0AAN6US21</accession>
<dbReference type="Proteomes" id="UP001304895">
    <property type="component" value="Unassembled WGS sequence"/>
</dbReference>
<keyword evidence="3" id="KW-1185">Reference proteome</keyword>
<proteinExistence type="predicted"/>
<feature type="region of interest" description="Disordered" evidence="1">
    <location>
        <begin position="69"/>
        <end position="88"/>
    </location>
</feature>
<reference evidence="2" key="1">
    <citation type="journal article" date="2023" name="Mol. Phylogenet. Evol.">
        <title>Genome-scale phylogeny and comparative genomics of the fungal order Sordariales.</title>
        <authorList>
            <person name="Hensen N."/>
            <person name="Bonometti L."/>
            <person name="Westerberg I."/>
            <person name="Brannstrom I.O."/>
            <person name="Guillou S."/>
            <person name="Cros-Aarteil S."/>
            <person name="Calhoun S."/>
            <person name="Haridas S."/>
            <person name="Kuo A."/>
            <person name="Mondo S."/>
            <person name="Pangilinan J."/>
            <person name="Riley R."/>
            <person name="LaButti K."/>
            <person name="Andreopoulos B."/>
            <person name="Lipzen A."/>
            <person name="Chen C."/>
            <person name="Yan M."/>
            <person name="Daum C."/>
            <person name="Ng V."/>
            <person name="Clum A."/>
            <person name="Steindorff A."/>
            <person name="Ohm R.A."/>
            <person name="Martin F."/>
            <person name="Silar P."/>
            <person name="Natvig D.O."/>
            <person name="Lalanne C."/>
            <person name="Gautier V."/>
            <person name="Ament-Velasquez S.L."/>
            <person name="Kruys A."/>
            <person name="Hutchinson M.I."/>
            <person name="Powell A.J."/>
            <person name="Barry K."/>
            <person name="Miller A.N."/>
            <person name="Grigoriev I.V."/>
            <person name="Debuchy R."/>
            <person name="Gladieux P."/>
            <person name="Hiltunen Thoren M."/>
            <person name="Johannesson H."/>
        </authorList>
    </citation>
    <scope>NUCLEOTIDE SEQUENCE</scope>
    <source>
        <strain evidence="2">CBS 123565</strain>
    </source>
</reference>
<evidence type="ECO:0000256" key="1">
    <source>
        <dbReference type="SAM" id="MobiDB-lite"/>
    </source>
</evidence>
<evidence type="ECO:0000313" key="3">
    <source>
        <dbReference type="Proteomes" id="UP001304895"/>
    </source>
</evidence>
<organism evidence="2 3">
    <name type="scientific">Trichocladium antarcticum</name>
    <dbReference type="NCBI Taxonomy" id="1450529"/>
    <lineage>
        <taxon>Eukaryota</taxon>
        <taxon>Fungi</taxon>
        <taxon>Dikarya</taxon>
        <taxon>Ascomycota</taxon>
        <taxon>Pezizomycotina</taxon>
        <taxon>Sordariomycetes</taxon>
        <taxon>Sordariomycetidae</taxon>
        <taxon>Sordariales</taxon>
        <taxon>Chaetomiaceae</taxon>
        <taxon>Trichocladium</taxon>
    </lineage>
</organism>
<evidence type="ECO:0000313" key="2">
    <source>
        <dbReference type="EMBL" id="KAK4138177.1"/>
    </source>
</evidence>
<sequence>MPGLTLAQSTLPPLAFRQHISSRLADVIGAIILHADFQPPFRHPTLVQIWDFSLRTKYLHPLGARCHRGRPARQVPRPDTQLRCGLRG</sequence>
<protein>
    <submittedName>
        <fullName evidence="2">Uncharacterized protein</fullName>
    </submittedName>
</protein>
<gene>
    <name evidence="2" type="ORF">BT67DRAFT_437525</name>
</gene>
<reference evidence="2" key="2">
    <citation type="submission" date="2023-05" db="EMBL/GenBank/DDBJ databases">
        <authorList>
            <consortium name="Lawrence Berkeley National Laboratory"/>
            <person name="Steindorff A."/>
            <person name="Hensen N."/>
            <person name="Bonometti L."/>
            <person name="Westerberg I."/>
            <person name="Brannstrom I.O."/>
            <person name="Guillou S."/>
            <person name="Cros-Aarteil S."/>
            <person name="Calhoun S."/>
            <person name="Haridas S."/>
            <person name="Kuo A."/>
            <person name="Mondo S."/>
            <person name="Pangilinan J."/>
            <person name="Riley R."/>
            <person name="Labutti K."/>
            <person name="Andreopoulos B."/>
            <person name="Lipzen A."/>
            <person name="Chen C."/>
            <person name="Yanf M."/>
            <person name="Daum C."/>
            <person name="Ng V."/>
            <person name="Clum A."/>
            <person name="Ohm R."/>
            <person name="Martin F."/>
            <person name="Silar P."/>
            <person name="Natvig D."/>
            <person name="Lalanne C."/>
            <person name="Gautier V."/>
            <person name="Ament-Velasquez S.L."/>
            <person name="Kruys A."/>
            <person name="Hutchinson M.I."/>
            <person name="Powell A.J."/>
            <person name="Barry K."/>
            <person name="Miller A.N."/>
            <person name="Grigoriev I.V."/>
            <person name="Debuchy R."/>
            <person name="Gladieux P."/>
            <person name="Thoren M.H."/>
            <person name="Johannesson H."/>
        </authorList>
    </citation>
    <scope>NUCLEOTIDE SEQUENCE</scope>
    <source>
        <strain evidence="2">CBS 123565</strain>
    </source>
</reference>
<name>A0AAN6US21_9PEZI</name>